<evidence type="ECO:0000256" key="1">
    <source>
        <dbReference type="ARBA" id="ARBA00009437"/>
    </source>
</evidence>
<feature type="domain" description="HTH lysR-type" evidence="5">
    <location>
        <begin position="4"/>
        <end position="61"/>
    </location>
</feature>
<comment type="caution">
    <text evidence="6">The sequence shown here is derived from an EMBL/GenBank/DDBJ whole genome shotgun (WGS) entry which is preliminary data.</text>
</comment>
<dbReference type="Pfam" id="PF03466">
    <property type="entry name" value="LysR_substrate"/>
    <property type="match status" value="1"/>
</dbReference>
<dbReference type="Proteomes" id="UP001501509">
    <property type="component" value="Unassembled WGS sequence"/>
</dbReference>
<dbReference type="EMBL" id="BAAATD010000009">
    <property type="protein sequence ID" value="GAA2619379.1"/>
    <property type="molecule type" value="Genomic_DNA"/>
</dbReference>
<evidence type="ECO:0000256" key="2">
    <source>
        <dbReference type="ARBA" id="ARBA00023015"/>
    </source>
</evidence>
<dbReference type="Gene3D" id="1.10.10.10">
    <property type="entry name" value="Winged helix-like DNA-binding domain superfamily/Winged helix DNA-binding domain"/>
    <property type="match status" value="1"/>
</dbReference>
<dbReference type="InterPro" id="IPR000847">
    <property type="entry name" value="LysR_HTH_N"/>
</dbReference>
<protein>
    <submittedName>
        <fullName evidence="6">LysR family transcriptional regulator</fullName>
    </submittedName>
</protein>
<dbReference type="InterPro" id="IPR036390">
    <property type="entry name" value="WH_DNA-bd_sf"/>
</dbReference>
<dbReference type="PANTHER" id="PTHR30346:SF0">
    <property type="entry name" value="HCA OPERON TRANSCRIPTIONAL ACTIVATOR HCAR"/>
    <property type="match status" value="1"/>
</dbReference>
<evidence type="ECO:0000313" key="7">
    <source>
        <dbReference type="Proteomes" id="UP001501509"/>
    </source>
</evidence>
<evidence type="ECO:0000256" key="4">
    <source>
        <dbReference type="ARBA" id="ARBA00023163"/>
    </source>
</evidence>
<dbReference type="PROSITE" id="PS50931">
    <property type="entry name" value="HTH_LYSR"/>
    <property type="match status" value="1"/>
</dbReference>
<organism evidence="6 7">
    <name type="scientific">Actinomadura fulvescens</name>
    <dbReference type="NCBI Taxonomy" id="46160"/>
    <lineage>
        <taxon>Bacteria</taxon>
        <taxon>Bacillati</taxon>
        <taxon>Actinomycetota</taxon>
        <taxon>Actinomycetes</taxon>
        <taxon>Streptosporangiales</taxon>
        <taxon>Thermomonosporaceae</taxon>
        <taxon>Actinomadura</taxon>
    </lineage>
</organism>
<dbReference type="SUPFAM" id="SSF53850">
    <property type="entry name" value="Periplasmic binding protein-like II"/>
    <property type="match status" value="1"/>
</dbReference>
<sequence>MPLVEPGELETFLILAEELHFGRTAERRQVTPQRVSQLIRALERRVGAALFERTSRRVVLTGLGKQLHAELYPHYQGIRDALDSATASARGVSGTLRVGYINALWGRLFVEAADILHTTQPGARIIVHELLAGDALRPLHNGDVDVMCASYPVEEPGVTTGPVLLQEEPLLVISADHPFAGRASISLEDLATVPLLSTPTMSATWRRARSPNTTPSGTPIPHGPAVTSVHQALSLISLGRGAFIFGDRAMSYHRHPGLATIPISDCPPPEWGLIHLAGAQTPLLDTFTQVVAALAHDQAQGHT</sequence>
<dbReference type="InterPro" id="IPR036388">
    <property type="entry name" value="WH-like_DNA-bd_sf"/>
</dbReference>
<evidence type="ECO:0000313" key="6">
    <source>
        <dbReference type="EMBL" id="GAA2619379.1"/>
    </source>
</evidence>
<evidence type="ECO:0000259" key="5">
    <source>
        <dbReference type="PROSITE" id="PS50931"/>
    </source>
</evidence>
<comment type="similarity">
    <text evidence="1">Belongs to the LysR transcriptional regulatory family.</text>
</comment>
<dbReference type="PANTHER" id="PTHR30346">
    <property type="entry name" value="TRANSCRIPTIONAL DUAL REGULATOR HCAR-RELATED"/>
    <property type="match status" value="1"/>
</dbReference>
<proteinExistence type="inferred from homology"/>
<gene>
    <name evidence="6" type="ORF">GCM10010411_63900</name>
</gene>
<dbReference type="RefSeq" id="WP_344546193.1">
    <property type="nucleotide sequence ID" value="NZ_BAAATD010000009.1"/>
</dbReference>
<reference evidence="7" key="1">
    <citation type="journal article" date="2019" name="Int. J. Syst. Evol. Microbiol.">
        <title>The Global Catalogue of Microorganisms (GCM) 10K type strain sequencing project: providing services to taxonomists for standard genome sequencing and annotation.</title>
        <authorList>
            <consortium name="The Broad Institute Genomics Platform"/>
            <consortium name="The Broad Institute Genome Sequencing Center for Infectious Disease"/>
            <person name="Wu L."/>
            <person name="Ma J."/>
        </authorList>
    </citation>
    <scope>NUCLEOTIDE SEQUENCE [LARGE SCALE GENOMIC DNA]</scope>
    <source>
        <strain evidence="7">JCM 6833</strain>
    </source>
</reference>
<keyword evidence="3" id="KW-0238">DNA-binding</keyword>
<dbReference type="Pfam" id="PF00126">
    <property type="entry name" value="HTH_1"/>
    <property type="match status" value="1"/>
</dbReference>
<keyword evidence="2" id="KW-0805">Transcription regulation</keyword>
<name>A0ABP6CJZ8_9ACTN</name>
<keyword evidence="4" id="KW-0804">Transcription</keyword>
<dbReference type="InterPro" id="IPR005119">
    <property type="entry name" value="LysR_subst-bd"/>
</dbReference>
<dbReference type="SUPFAM" id="SSF46785">
    <property type="entry name" value="Winged helix' DNA-binding domain"/>
    <property type="match status" value="1"/>
</dbReference>
<evidence type="ECO:0000256" key="3">
    <source>
        <dbReference type="ARBA" id="ARBA00023125"/>
    </source>
</evidence>
<dbReference type="Gene3D" id="3.40.190.10">
    <property type="entry name" value="Periplasmic binding protein-like II"/>
    <property type="match status" value="2"/>
</dbReference>
<accession>A0ABP6CJZ8</accession>
<keyword evidence="7" id="KW-1185">Reference proteome</keyword>